<organism evidence="1 2">
    <name type="scientific">Segatella copri</name>
    <dbReference type="NCBI Taxonomy" id="165179"/>
    <lineage>
        <taxon>Bacteria</taxon>
        <taxon>Pseudomonadati</taxon>
        <taxon>Bacteroidota</taxon>
        <taxon>Bacteroidia</taxon>
        <taxon>Bacteroidales</taxon>
        <taxon>Prevotellaceae</taxon>
        <taxon>Segatella</taxon>
    </lineage>
</organism>
<gene>
    <name evidence="1" type="ORF">F7D25_07530</name>
</gene>
<name>A0A6G1VNP5_9BACT</name>
<reference evidence="1 2" key="1">
    <citation type="submission" date="2019-09" db="EMBL/GenBank/DDBJ databases">
        <title>Distinct polysaccharide growth profiles of human intestinal Prevotella copri isolates.</title>
        <authorList>
            <person name="Fehlner-Peach H."/>
            <person name="Magnabosco C."/>
            <person name="Raghavan V."/>
            <person name="Scher J.U."/>
            <person name="Tett A."/>
            <person name="Cox L.M."/>
            <person name="Gottsegen C."/>
            <person name="Watters A."/>
            <person name="Wiltshire- Gordon J.D."/>
            <person name="Segata N."/>
            <person name="Bonneau R."/>
            <person name="Littman D.R."/>
        </authorList>
    </citation>
    <scope>NUCLEOTIDE SEQUENCE [LARGE SCALE GENOMIC DNA]</scope>
    <source>
        <strain evidence="2">iAA917</strain>
    </source>
</reference>
<dbReference type="Proteomes" id="UP000477980">
    <property type="component" value="Unassembled WGS sequence"/>
</dbReference>
<accession>A0A6G1VNP5</accession>
<dbReference type="OrthoDB" id="9758243at2"/>
<sequence>MVVCSSRAHAVRYFLEIKRYCQENNITDVNPMVAFSGTVSYEGVEYTETKLNSTGTDGLFRQVV</sequence>
<dbReference type="RefSeq" id="WP_153090964.1">
    <property type="nucleotide sequence ID" value="NZ_VZAH01000078.1"/>
</dbReference>
<proteinExistence type="predicted"/>
<protein>
    <submittedName>
        <fullName evidence="1">Uncharacterized protein</fullName>
    </submittedName>
</protein>
<evidence type="ECO:0000313" key="2">
    <source>
        <dbReference type="Proteomes" id="UP000477980"/>
    </source>
</evidence>
<comment type="caution">
    <text evidence="1">The sequence shown here is derived from an EMBL/GenBank/DDBJ whole genome shotgun (WGS) entry which is preliminary data.</text>
</comment>
<dbReference type="AlphaFoldDB" id="A0A6G1VNP5"/>
<evidence type="ECO:0000313" key="1">
    <source>
        <dbReference type="EMBL" id="MQP14261.1"/>
    </source>
</evidence>
<dbReference type="EMBL" id="VZAH01000078">
    <property type="protein sequence ID" value="MQP14261.1"/>
    <property type="molecule type" value="Genomic_DNA"/>
</dbReference>